<comment type="subcellular location">
    <subcellularLocation>
        <location evidence="1">Cell membrane</location>
        <topology evidence="1">Multi-pass membrane protein</topology>
    </subcellularLocation>
</comment>
<keyword evidence="4 6" id="KW-1133">Transmembrane helix</keyword>
<feature type="transmembrane region" description="Helical" evidence="6">
    <location>
        <begin position="58"/>
        <end position="78"/>
    </location>
</feature>
<gene>
    <name evidence="7" type="ORF">XINFAN_02332</name>
</gene>
<keyword evidence="8" id="KW-1185">Reference proteome</keyword>
<organism evidence="7 8">
    <name type="scientific">Pseudogemmobacter humi</name>
    <dbReference type="NCBI Taxonomy" id="2483812"/>
    <lineage>
        <taxon>Bacteria</taxon>
        <taxon>Pseudomonadati</taxon>
        <taxon>Pseudomonadota</taxon>
        <taxon>Alphaproteobacteria</taxon>
        <taxon>Rhodobacterales</taxon>
        <taxon>Paracoccaceae</taxon>
        <taxon>Pseudogemmobacter</taxon>
    </lineage>
</organism>
<evidence type="ECO:0000256" key="2">
    <source>
        <dbReference type="ARBA" id="ARBA00022475"/>
    </source>
</evidence>
<keyword evidence="2" id="KW-1003">Cell membrane</keyword>
<keyword evidence="3 6" id="KW-0812">Transmembrane</keyword>
<evidence type="ECO:0000313" key="7">
    <source>
        <dbReference type="EMBL" id="VDC29437.1"/>
    </source>
</evidence>
<evidence type="ECO:0000313" key="8">
    <source>
        <dbReference type="Proteomes" id="UP000277498"/>
    </source>
</evidence>
<sequence>MDALTRTWLILIALTTASAALAGTGGLWTGAAVLLLAAAKARAILGGFLHLKAAPGWLGAMMLPLVLWLLGLWGVYALSLR</sequence>
<dbReference type="AlphaFoldDB" id="A0A3P5XDM8"/>
<evidence type="ECO:0000256" key="5">
    <source>
        <dbReference type="ARBA" id="ARBA00023136"/>
    </source>
</evidence>
<name>A0A3P5XDM8_9RHOB</name>
<accession>A0A3P5XDM8</accession>
<reference evidence="7 8" key="1">
    <citation type="submission" date="2018-11" db="EMBL/GenBank/DDBJ databases">
        <authorList>
            <person name="Criscuolo A."/>
        </authorList>
    </citation>
    <scope>NUCLEOTIDE SEQUENCE [LARGE SCALE GENOMIC DNA]</scope>
    <source>
        <strain evidence="7">ACIP111625</strain>
    </source>
</reference>
<evidence type="ECO:0000256" key="1">
    <source>
        <dbReference type="ARBA" id="ARBA00004651"/>
    </source>
</evidence>
<dbReference type="GO" id="GO:0005886">
    <property type="term" value="C:plasma membrane"/>
    <property type="evidence" value="ECO:0007669"/>
    <property type="project" value="UniProtKB-SubCell"/>
</dbReference>
<dbReference type="InterPro" id="IPR005171">
    <property type="entry name" value="Cyt_c_oxidase_su4_prok"/>
</dbReference>
<dbReference type="Proteomes" id="UP000277498">
    <property type="component" value="Unassembled WGS sequence"/>
</dbReference>
<evidence type="ECO:0008006" key="9">
    <source>
        <dbReference type="Google" id="ProtNLM"/>
    </source>
</evidence>
<evidence type="ECO:0000256" key="3">
    <source>
        <dbReference type="ARBA" id="ARBA00022692"/>
    </source>
</evidence>
<evidence type="ECO:0000256" key="4">
    <source>
        <dbReference type="ARBA" id="ARBA00022989"/>
    </source>
</evidence>
<protein>
    <recommendedName>
        <fullName evidence="9">Cytochrome C oxidase subunit IV</fullName>
    </recommendedName>
</protein>
<dbReference type="EMBL" id="UXAW01000071">
    <property type="protein sequence ID" value="VDC29437.1"/>
    <property type="molecule type" value="Genomic_DNA"/>
</dbReference>
<proteinExistence type="predicted"/>
<dbReference type="RefSeq" id="WP_124087074.1">
    <property type="nucleotide sequence ID" value="NZ_UXAW01000071.1"/>
</dbReference>
<evidence type="ECO:0000256" key="6">
    <source>
        <dbReference type="SAM" id="Phobius"/>
    </source>
</evidence>
<dbReference type="Pfam" id="PF03626">
    <property type="entry name" value="COX4_pro"/>
    <property type="match status" value="1"/>
</dbReference>
<keyword evidence="5 6" id="KW-0472">Membrane</keyword>